<organism evidence="1 2">
    <name type="scientific">Rheinheimera salexigens</name>
    <dbReference type="NCBI Taxonomy" id="1628148"/>
    <lineage>
        <taxon>Bacteria</taxon>
        <taxon>Pseudomonadati</taxon>
        <taxon>Pseudomonadota</taxon>
        <taxon>Gammaproteobacteria</taxon>
        <taxon>Chromatiales</taxon>
        <taxon>Chromatiaceae</taxon>
        <taxon>Rheinheimera</taxon>
    </lineage>
</organism>
<sequence>MGTFQPRFIAVNDYSGFITELSAFRRLMDRRVPKEFLAQQSIGNPMLPSDLKSLASVCKEKPFTVSATNKSLFHYHNLVASQLANPAQWLHIPIVDSLSFTARSSKAELKRLTKTLETKLITDRLNIRPRKKCSKEYAEENMIRNYYKKTVGIRYRTERGLSEPIYFSFGLKTKDNDLSLKPLRFSFNPARFEPETLEKIFEALSDLKLFDCLLKTLQKAVITRVDLAIDTVGIPVPMLIVGQANVCNYKTYTNHAHIDYGDINAATQYIGGLDKTHILVYDKVLKQLVKKQKHITVLLSPEGNPFVLSRYEWCYKPQGNNGRKIKLKDLNTITYMFRGKKFFSPLLYREFDEDKQTFLEDGVINTLAKQSKLITVPNKPRPLKRDSAQKKQRYRMDQINIMLKMLEKYKLHIDHDWFKAQQNRTLTELYECMIHFSKN</sequence>
<dbReference type="RefSeq" id="WP_070049610.1">
    <property type="nucleotide sequence ID" value="NZ_CBCSDO010000018.1"/>
</dbReference>
<dbReference type="EMBL" id="MKEK01000001">
    <property type="protein sequence ID" value="OEY70046.1"/>
    <property type="molecule type" value="Genomic_DNA"/>
</dbReference>
<evidence type="ECO:0000313" key="2">
    <source>
        <dbReference type="Proteomes" id="UP000242258"/>
    </source>
</evidence>
<dbReference type="AlphaFoldDB" id="A0A1E7Q7B7"/>
<dbReference type="Proteomes" id="UP000242258">
    <property type="component" value="Unassembled WGS sequence"/>
</dbReference>
<gene>
    <name evidence="1" type="ORF">BI198_11050</name>
</gene>
<evidence type="ECO:0000313" key="1">
    <source>
        <dbReference type="EMBL" id="OEY70046.1"/>
    </source>
</evidence>
<keyword evidence="2" id="KW-1185">Reference proteome</keyword>
<protein>
    <submittedName>
        <fullName evidence="1">Uncharacterized protein</fullName>
    </submittedName>
</protein>
<proteinExistence type="predicted"/>
<dbReference type="OrthoDB" id="9809126at2"/>
<name>A0A1E7Q7B7_9GAMM</name>
<reference evidence="2" key="1">
    <citation type="submission" date="2016-09" db="EMBL/GenBank/DDBJ databases">
        <authorList>
            <person name="Wan X."/>
            <person name="Hou S."/>
        </authorList>
    </citation>
    <scope>NUCLEOTIDE SEQUENCE [LARGE SCALE GENOMIC DNA]</scope>
    <source>
        <strain evidence="2">KH87</strain>
    </source>
</reference>
<accession>A0A1E7Q7B7</accession>
<comment type="caution">
    <text evidence="1">The sequence shown here is derived from an EMBL/GenBank/DDBJ whole genome shotgun (WGS) entry which is preliminary data.</text>
</comment>